<name>A0A4Y4B8R3_MICMQ</name>
<comment type="caution">
    <text evidence="1">The sequence shown here is derived from an EMBL/GenBank/DDBJ whole genome shotgun (WGS) entry which is preliminary data.</text>
</comment>
<evidence type="ECO:0000313" key="1">
    <source>
        <dbReference type="EMBL" id="GEC76716.1"/>
    </source>
</evidence>
<proteinExistence type="predicted"/>
<sequence>MTTAVVTPSVLAVRVQRMVREKGALDRQESVEQMEVGTGLFLRARERFLALSELPEAMPGSMLEKENELTTYNPLGSLVIAARVRAIDPLEMLLASILDDEREQMSARPMAMYALVRMSIEAAGVGLWLMHHSRQCERVYRSLCASFDALNEYVNFATVIGTADEVTPYVKFRKKKIERLNELKDAVGPIRKRELKPKPRLWQIMTAVSPTVPPGVAHGPDSPYVIWKLASNFLHGSDHVVRDLSDVQQLTEWKNGHADFMLTPSWQLLASCVAACVIQIEQLDERYAHLATTAYGDRSLLAAG</sequence>
<accession>A0A4Y4B8R3</accession>
<dbReference type="AlphaFoldDB" id="A0A4Y4B8R3"/>
<gene>
    <name evidence="1" type="ORF">MLI01_28610</name>
</gene>
<evidence type="ECO:0000313" key="2">
    <source>
        <dbReference type="Proteomes" id="UP000317410"/>
    </source>
</evidence>
<dbReference type="Proteomes" id="UP000317410">
    <property type="component" value="Unassembled WGS sequence"/>
</dbReference>
<organism evidence="1 2">
    <name type="scientific">Microbacterium maritypicum</name>
    <name type="common">Microbacterium liquefaciens</name>
    <dbReference type="NCBI Taxonomy" id="33918"/>
    <lineage>
        <taxon>Bacteria</taxon>
        <taxon>Bacillati</taxon>
        <taxon>Actinomycetota</taxon>
        <taxon>Actinomycetes</taxon>
        <taxon>Micrococcales</taxon>
        <taxon>Microbacteriaceae</taxon>
        <taxon>Microbacterium</taxon>
    </lineage>
</organism>
<protein>
    <submittedName>
        <fullName evidence="1">Uncharacterized protein</fullName>
    </submittedName>
</protein>
<dbReference type="EMBL" id="BJNQ01000024">
    <property type="protein sequence ID" value="GEC76716.1"/>
    <property type="molecule type" value="Genomic_DNA"/>
</dbReference>
<reference evidence="1 2" key="1">
    <citation type="submission" date="2019-06" db="EMBL/GenBank/DDBJ databases">
        <title>Whole genome shotgun sequence of Microbacterium liquefaciens NBRC 15037.</title>
        <authorList>
            <person name="Hosoyama A."/>
            <person name="Uohara A."/>
            <person name="Ohji S."/>
            <person name="Ichikawa N."/>
        </authorList>
    </citation>
    <scope>NUCLEOTIDE SEQUENCE [LARGE SCALE GENOMIC DNA]</scope>
    <source>
        <strain evidence="1 2">NBRC 15037</strain>
    </source>
</reference>